<keyword evidence="14" id="KW-0282">Flagellum</keyword>
<feature type="domain" description="Flagellar motor switch protein FliG middle" evidence="12">
    <location>
        <begin position="141"/>
        <end position="207"/>
    </location>
</feature>
<dbReference type="NCBIfam" id="TIGR00207">
    <property type="entry name" value="fliG"/>
    <property type="match status" value="1"/>
</dbReference>
<evidence type="ECO:0000259" key="13">
    <source>
        <dbReference type="Pfam" id="PF14842"/>
    </source>
</evidence>
<sequence>MADPVTDAIVPTSNLPEPQTADIASWSGSEIAAILLMTFGEDEAADILSRLRPPEVQSLGAAMLSISKVGEDDVNFVFDRFVQQARSRTSIGYRAHKQISTMMDKAFGPGRAANLLTRIAPHQSRSDLSHLHRQLDWMSADEIANMVEDEHPQMVAVILSFLEPDVAGDVLQKLPSDIQDDIIFRVANMGPVGTQALADIEALIARQSQIPATTAIQKSGGASDAAAIVNNVEKPIEQRIIKALLKRDKTLGRKVEEEMFVFSDMISLEDKSLAMVLRLIENAILVLAIKGADPELAAKMFGCMSKRAAQSIEDEIADMGPVSKEDVTAAQKRVVAQARILAEEGKIVLGGQNDEFV</sequence>
<dbReference type="PRINTS" id="PR00954">
    <property type="entry name" value="FLGMOTORFLIG"/>
</dbReference>
<keyword evidence="9" id="KW-0975">Bacterial flagellum</keyword>
<protein>
    <recommendedName>
        <fullName evidence="4">Flagellar motor switch protein FliG</fullName>
    </recommendedName>
</protein>
<evidence type="ECO:0000256" key="9">
    <source>
        <dbReference type="ARBA" id="ARBA00023143"/>
    </source>
</evidence>
<comment type="function">
    <text evidence="10">FliG is one of three proteins (FliG, FliN, FliM) that forms the rotor-mounted switch complex (C ring), located at the base of the basal body. This complex interacts with the CheY and CheZ chemotaxis proteins, in addition to contacting components of the motor that determine the direction of flagellar rotation.</text>
</comment>
<proteinExistence type="inferred from homology"/>
<dbReference type="InterPro" id="IPR011002">
    <property type="entry name" value="FliG_a-hlx"/>
</dbReference>
<keyword evidence="6" id="KW-0145">Chemotaxis</keyword>
<evidence type="ECO:0000256" key="6">
    <source>
        <dbReference type="ARBA" id="ARBA00022500"/>
    </source>
</evidence>
<dbReference type="Gene3D" id="1.10.220.30">
    <property type="match status" value="3"/>
</dbReference>
<dbReference type="InterPro" id="IPR032779">
    <property type="entry name" value="FliG_M"/>
</dbReference>
<evidence type="ECO:0000313" key="15">
    <source>
        <dbReference type="Proteomes" id="UP001500713"/>
    </source>
</evidence>
<evidence type="ECO:0000313" key="14">
    <source>
        <dbReference type="EMBL" id="GAA0469279.1"/>
    </source>
</evidence>
<dbReference type="PANTHER" id="PTHR30534">
    <property type="entry name" value="FLAGELLAR MOTOR SWITCH PROTEIN FLIG"/>
    <property type="match status" value="1"/>
</dbReference>
<evidence type="ECO:0000256" key="1">
    <source>
        <dbReference type="ARBA" id="ARBA00004117"/>
    </source>
</evidence>
<comment type="subcellular location">
    <subcellularLocation>
        <location evidence="1">Bacterial flagellum basal body</location>
    </subcellularLocation>
    <subcellularLocation>
        <location evidence="2">Cell membrane</location>
        <topology evidence="2">Peripheral membrane protein</topology>
        <orientation evidence="2">Cytoplasmic side</orientation>
    </subcellularLocation>
</comment>
<evidence type="ECO:0000259" key="11">
    <source>
        <dbReference type="Pfam" id="PF01706"/>
    </source>
</evidence>
<dbReference type="EMBL" id="BAAAEM010000002">
    <property type="protein sequence ID" value="GAA0469279.1"/>
    <property type="molecule type" value="Genomic_DNA"/>
</dbReference>
<accession>A0ABN1A770</accession>
<evidence type="ECO:0000256" key="4">
    <source>
        <dbReference type="ARBA" id="ARBA00021870"/>
    </source>
</evidence>
<comment type="caution">
    <text evidence="14">The sequence shown here is derived from an EMBL/GenBank/DDBJ whole genome shotgun (WGS) entry which is preliminary data.</text>
</comment>
<evidence type="ECO:0000256" key="7">
    <source>
        <dbReference type="ARBA" id="ARBA00022779"/>
    </source>
</evidence>
<dbReference type="InterPro" id="IPR000090">
    <property type="entry name" value="Flg_Motor_Flig"/>
</dbReference>
<dbReference type="PANTHER" id="PTHR30534:SF0">
    <property type="entry name" value="FLAGELLAR MOTOR SWITCH PROTEIN FLIG"/>
    <property type="match status" value="1"/>
</dbReference>
<keyword evidence="5" id="KW-1003">Cell membrane</keyword>
<dbReference type="Proteomes" id="UP001500713">
    <property type="component" value="Unassembled WGS sequence"/>
</dbReference>
<dbReference type="RefSeq" id="WP_229956647.1">
    <property type="nucleotide sequence ID" value="NZ_BAAAEM010000002.1"/>
</dbReference>
<dbReference type="Pfam" id="PF14841">
    <property type="entry name" value="FliG_M"/>
    <property type="match status" value="1"/>
</dbReference>
<feature type="domain" description="Flagellar motor switch protein FliG C-terminal" evidence="11">
    <location>
        <begin position="243"/>
        <end position="349"/>
    </location>
</feature>
<evidence type="ECO:0000256" key="2">
    <source>
        <dbReference type="ARBA" id="ARBA00004413"/>
    </source>
</evidence>
<comment type="similarity">
    <text evidence="3">Belongs to the FliG family.</text>
</comment>
<reference evidence="14 15" key="1">
    <citation type="journal article" date="2019" name="Int. J. Syst. Evol. Microbiol.">
        <title>The Global Catalogue of Microorganisms (GCM) 10K type strain sequencing project: providing services to taxonomists for standard genome sequencing and annotation.</title>
        <authorList>
            <consortium name="The Broad Institute Genomics Platform"/>
            <consortium name="The Broad Institute Genome Sequencing Center for Infectious Disease"/>
            <person name="Wu L."/>
            <person name="Ma J."/>
        </authorList>
    </citation>
    <scope>NUCLEOTIDE SEQUENCE [LARGE SCALE GENOMIC DNA]</scope>
    <source>
        <strain evidence="14 15">JCM 14162</strain>
    </source>
</reference>
<evidence type="ECO:0000256" key="3">
    <source>
        <dbReference type="ARBA" id="ARBA00010299"/>
    </source>
</evidence>
<dbReference type="Pfam" id="PF01706">
    <property type="entry name" value="FliG_C"/>
    <property type="match status" value="1"/>
</dbReference>
<keyword evidence="7" id="KW-0283">Flagellar rotation</keyword>
<keyword evidence="14" id="KW-0966">Cell projection</keyword>
<name>A0ABN1A770_9SPHN</name>
<dbReference type="InterPro" id="IPR023087">
    <property type="entry name" value="Flg_Motor_Flig_C"/>
</dbReference>
<dbReference type="SUPFAM" id="SSF48029">
    <property type="entry name" value="FliG"/>
    <property type="match status" value="2"/>
</dbReference>
<evidence type="ECO:0000256" key="5">
    <source>
        <dbReference type="ARBA" id="ARBA00022475"/>
    </source>
</evidence>
<gene>
    <name evidence="14" type="primary">fliG_2</name>
    <name evidence="14" type="ORF">GCM10009096_07760</name>
</gene>
<evidence type="ECO:0000259" key="12">
    <source>
        <dbReference type="Pfam" id="PF14841"/>
    </source>
</evidence>
<evidence type="ECO:0000256" key="8">
    <source>
        <dbReference type="ARBA" id="ARBA00023136"/>
    </source>
</evidence>
<evidence type="ECO:0000256" key="10">
    <source>
        <dbReference type="ARBA" id="ARBA00025598"/>
    </source>
</evidence>
<dbReference type="InterPro" id="IPR028263">
    <property type="entry name" value="FliG_N"/>
</dbReference>
<dbReference type="Pfam" id="PF14842">
    <property type="entry name" value="FliG_N"/>
    <property type="match status" value="1"/>
</dbReference>
<keyword evidence="15" id="KW-1185">Reference proteome</keyword>
<feature type="domain" description="Flagellar motor switch protein FliG N-terminal" evidence="13">
    <location>
        <begin position="27"/>
        <end position="125"/>
    </location>
</feature>
<keyword evidence="8" id="KW-0472">Membrane</keyword>
<organism evidence="14 15">
    <name type="scientific">Parasphingorhabdus litoris</name>
    <dbReference type="NCBI Taxonomy" id="394733"/>
    <lineage>
        <taxon>Bacteria</taxon>
        <taxon>Pseudomonadati</taxon>
        <taxon>Pseudomonadota</taxon>
        <taxon>Alphaproteobacteria</taxon>
        <taxon>Sphingomonadales</taxon>
        <taxon>Sphingomonadaceae</taxon>
        <taxon>Parasphingorhabdus</taxon>
    </lineage>
</organism>
<keyword evidence="14" id="KW-0969">Cilium</keyword>